<dbReference type="InterPro" id="IPR054246">
    <property type="entry name" value="DUF6973"/>
</dbReference>
<dbReference type="Proteomes" id="UP000268229">
    <property type="component" value="Chromosome"/>
</dbReference>
<dbReference type="STRING" id="326522.BWD08_04265"/>
<keyword evidence="3" id="KW-1185">Reference proteome</keyword>
<sequence length="234" mass="25903">MKRITLLAVSLLLSACHINDDESRRSKILRFIAQHPVAAQAIGLEDGDSTNLTSNAARFAKLTGLNDTANGKGKGTQVNAVRNALWQAAITSRFGSEIAEKAGNASEHSSSIREGKTEYFSRSAADLAVDLRNNRVGRQLGASNPNMEMKALSQIVLAHFYKDGLWTAKPVTEKGRRYWRISRTKISRTDYQIALNNLKPLNNNGFTEEEQIQHDAQKPNEIKQTIKVISGQKQ</sequence>
<evidence type="ECO:0000313" key="2">
    <source>
        <dbReference type="EMBL" id="VEJ21036.1"/>
    </source>
</evidence>
<protein>
    <submittedName>
        <fullName evidence="2">Putative hemagglutinin</fullName>
    </submittedName>
</protein>
<feature type="domain" description="DUF6973" evidence="1">
    <location>
        <begin position="70"/>
        <end position="157"/>
    </location>
</feature>
<dbReference type="PROSITE" id="PS51257">
    <property type="entry name" value="PROKAR_LIPOPROTEIN"/>
    <property type="match status" value="1"/>
</dbReference>
<evidence type="ECO:0000259" key="1">
    <source>
        <dbReference type="Pfam" id="PF22322"/>
    </source>
</evidence>
<dbReference type="EMBL" id="LR134516">
    <property type="protein sequence ID" value="VEJ21036.1"/>
    <property type="molecule type" value="Genomic_DNA"/>
</dbReference>
<reference evidence="2 3" key="1">
    <citation type="submission" date="2018-12" db="EMBL/GenBank/DDBJ databases">
        <authorList>
            <consortium name="Pathogen Informatics"/>
        </authorList>
    </citation>
    <scope>NUCLEOTIDE SEQUENCE [LARGE SCALE GENOMIC DNA]</scope>
    <source>
        <strain evidence="2 3">NCTC12227</strain>
    </source>
</reference>
<accession>A0A1X3CLE8</accession>
<gene>
    <name evidence="2" type="ORF">NCTC12227_00761</name>
</gene>
<dbReference type="OrthoDB" id="6458461at2"/>
<organism evidence="2 3">
    <name type="scientific">Neisseria animaloris</name>
    <dbReference type="NCBI Taxonomy" id="326522"/>
    <lineage>
        <taxon>Bacteria</taxon>
        <taxon>Pseudomonadati</taxon>
        <taxon>Pseudomonadota</taxon>
        <taxon>Betaproteobacteria</taxon>
        <taxon>Neisseriales</taxon>
        <taxon>Neisseriaceae</taxon>
        <taxon>Neisseria</taxon>
    </lineage>
</organism>
<dbReference type="KEGG" id="nani:NCTC12227_00761"/>
<name>A0A1X3CLE8_9NEIS</name>
<dbReference type="AlphaFoldDB" id="A0A1X3CLE8"/>
<evidence type="ECO:0000313" key="3">
    <source>
        <dbReference type="Proteomes" id="UP000268229"/>
    </source>
</evidence>
<proteinExistence type="predicted"/>
<dbReference type="RefSeq" id="WP_085389899.1">
    <property type="nucleotide sequence ID" value="NZ_LR134440.1"/>
</dbReference>
<dbReference type="Pfam" id="PF22322">
    <property type="entry name" value="DUF6973"/>
    <property type="match status" value="1"/>
</dbReference>